<accession>A0AAV2BMC6</accession>
<dbReference type="Proteomes" id="UP001497382">
    <property type="component" value="Unassembled WGS sequence"/>
</dbReference>
<dbReference type="EMBL" id="CAXIEN010000409">
    <property type="protein sequence ID" value="CAL1296946.1"/>
    <property type="molecule type" value="Genomic_DNA"/>
</dbReference>
<protein>
    <recommendedName>
        <fullName evidence="3">Cytochrome P450</fullName>
    </recommendedName>
</protein>
<evidence type="ECO:0008006" key="3">
    <source>
        <dbReference type="Google" id="ProtNLM"/>
    </source>
</evidence>
<dbReference type="AlphaFoldDB" id="A0AAV2BMC6"/>
<gene>
    <name evidence="1" type="ORF">LARSCL_LOCUS20014</name>
</gene>
<evidence type="ECO:0000313" key="2">
    <source>
        <dbReference type="Proteomes" id="UP001497382"/>
    </source>
</evidence>
<dbReference type="InterPro" id="IPR036834">
    <property type="entry name" value="Bcl-2-like_sf"/>
</dbReference>
<organism evidence="1 2">
    <name type="scientific">Larinioides sclopetarius</name>
    <dbReference type="NCBI Taxonomy" id="280406"/>
    <lineage>
        <taxon>Eukaryota</taxon>
        <taxon>Metazoa</taxon>
        <taxon>Ecdysozoa</taxon>
        <taxon>Arthropoda</taxon>
        <taxon>Chelicerata</taxon>
        <taxon>Arachnida</taxon>
        <taxon>Araneae</taxon>
        <taxon>Araneomorphae</taxon>
        <taxon>Entelegynae</taxon>
        <taxon>Araneoidea</taxon>
        <taxon>Araneidae</taxon>
        <taxon>Larinioides</taxon>
    </lineage>
</organism>
<sequence>MLPTSKTGPTHTSDAFVEFAYDLLEYVMPKYGYVWIRPSDDERSSTKLFKEAFGDMIILFRSRNSQDFNQRFILVCEMESHEDILLLVARLREKIFKGNVPLMELIAYCAFLLDMALICFQLEDTDLLYDIVDDSVEVFRQYIKPYFTVVGGWFSLYRVAKQYVRYVLFKPQSNPAVSVAKEDFVLHESVDTGEFLNYDVL</sequence>
<dbReference type="GO" id="GO:0042981">
    <property type="term" value="P:regulation of apoptotic process"/>
    <property type="evidence" value="ECO:0007669"/>
    <property type="project" value="InterPro"/>
</dbReference>
<reference evidence="1 2" key="1">
    <citation type="submission" date="2024-04" db="EMBL/GenBank/DDBJ databases">
        <authorList>
            <person name="Rising A."/>
            <person name="Reimegard J."/>
            <person name="Sonavane S."/>
            <person name="Akerstrom W."/>
            <person name="Nylinder S."/>
            <person name="Hedman E."/>
            <person name="Kallberg Y."/>
        </authorList>
    </citation>
    <scope>NUCLEOTIDE SEQUENCE [LARGE SCALE GENOMIC DNA]</scope>
</reference>
<evidence type="ECO:0000313" key="1">
    <source>
        <dbReference type="EMBL" id="CAL1296946.1"/>
    </source>
</evidence>
<comment type="caution">
    <text evidence="1">The sequence shown here is derived from an EMBL/GenBank/DDBJ whole genome shotgun (WGS) entry which is preliminary data.</text>
</comment>
<keyword evidence="2" id="KW-1185">Reference proteome</keyword>
<dbReference type="SUPFAM" id="SSF56854">
    <property type="entry name" value="Bcl-2 inhibitors of programmed cell death"/>
    <property type="match status" value="1"/>
</dbReference>
<name>A0AAV2BMC6_9ARAC</name>
<proteinExistence type="predicted"/>